<evidence type="ECO:0000256" key="1">
    <source>
        <dbReference type="SAM" id="Coils"/>
    </source>
</evidence>
<dbReference type="STRING" id="31246.A0A183PND9"/>
<evidence type="ECO:0000313" key="3">
    <source>
        <dbReference type="EMBL" id="VDP69788.1"/>
    </source>
</evidence>
<keyword evidence="1" id="KW-0175">Coiled coil</keyword>
<feature type="region of interest" description="Disordered" evidence="2">
    <location>
        <begin position="528"/>
        <end position="550"/>
    </location>
</feature>
<evidence type="ECO:0000256" key="2">
    <source>
        <dbReference type="SAM" id="MobiDB-lite"/>
    </source>
</evidence>
<keyword evidence="4" id="KW-1185">Reference proteome</keyword>
<gene>
    <name evidence="3" type="ORF">SMTD_LOCUS15875</name>
</gene>
<accession>A0A183PND9</accession>
<feature type="compositionally biased region" description="Low complexity" evidence="2">
    <location>
        <begin position="528"/>
        <end position="540"/>
    </location>
</feature>
<feature type="compositionally biased region" description="Basic and acidic residues" evidence="2">
    <location>
        <begin position="541"/>
        <end position="550"/>
    </location>
</feature>
<evidence type="ECO:0000313" key="4">
    <source>
        <dbReference type="Proteomes" id="UP000269396"/>
    </source>
</evidence>
<name>A0A183PND9_9TREM</name>
<dbReference type="AlphaFoldDB" id="A0A183PND9"/>
<organism evidence="3 4">
    <name type="scientific">Schistosoma mattheei</name>
    <dbReference type="NCBI Taxonomy" id="31246"/>
    <lineage>
        <taxon>Eukaryota</taxon>
        <taxon>Metazoa</taxon>
        <taxon>Spiralia</taxon>
        <taxon>Lophotrochozoa</taxon>
        <taxon>Platyhelminthes</taxon>
        <taxon>Trematoda</taxon>
        <taxon>Digenea</taxon>
        <taxon>Strigeidida</taxon>
        <taxon>Schistosomatoidea</taxon>
        <taxon>Schistosomatidae</taxon>
        <taxon>Schistosoma</taxon>
    </lineage>
</organism>
<feature type="coiled-coil region" evidence="1">
    <location>
        <begin position="20"/>
        <end position="65"/>
    </location>
</feature>
<protein>
    <submittedName>
        <fullName evidence="3">Uncharacterized protein</fullName>
    </submittedName>
</protein>
<reference evidence="3 4" key="1">
    <citation type="submission" date="2018-11" db="EMBL/GenBank/DDBJ databases">
        <authorList>
            <consortium name="Pathogen Informatics"/>
        </authorList>
    </citation>
    <scope>NUCLEOTIDE SEQUENCE [LARGE SCALE GENOMIC DNA]</scope>
    <source>
        <strain>Denwood</strain>
        <strain evidence="4">Zambia</strain>
    </source>
</reference>
<proteinExistence type="predicted"/>
<sequence length="641" mass="75022">MLIRRRREELCHAQDIRRCYDDKRERANELYMELKILLAECEEEKRKAERERLHYESLIQELNTNRKQQNEFNQQKCSTEEKKFVDNEKFQYFNDIENTNDCITTHSNKQQFPFSTLSTFSLGRKLSDFYYRRRNDFKFTKSILQSSLLLPLSIGNNNTHSSIHTTDIIHKSNINRLELLKNHHYYFTIPNSLEQFNEIYYLGYLIYNNLFNNNTTNNNISSSCSSRINKKQKCPFCGNLYSSLINNMEFLKFYHHHHRNNHHLRRALTLSILHNTKKQFASTNSLHQLVNVPSPPPPPAYDSVITTDNQVVRGGHHQNVPEQTMVRSNFTHISDIHNKNNNNGSQTFCNHHDHRTDVTSSPSSVKSVHHQLKDTVKTTCIRTTDITTTYTTTTTTTSNLKGNDNSTNNSDKIQFDVMLNPTINENKKTMTNDNEMLFKTGLSKTTIKIDNEKSKEDKMTGCHVNVINWLNPANNSINVHQSSNVNNLTSKYYPTNYRLKRSISQDSLLCYLKKLQSIKNINEKYTNINTTHNDNNNTTTTDKDNHTTDNDDHNNTIIKSLKNQFPLINKKFSSCISIFSTINYYKSSPLSYLTSFKEFPNNHIYHQLKVMNERDYFKANIIHKSFIHSYQPQQISSNDER</sequence>
<dbReference type="EMBL" id="UZAL01036419">
    <property type="protein sequence ID" value="VDP69788.1"/>
    <property type="molecule type" value="Genomic_DNA"/>
</dbReference>
<dbReference type="Proteomes" id="UP000269396">
    <property type="component" value="Unassembled WGS sequence"/>
</dbReference>